<dbReference type="Proteomes" id="UP000886501">
    <property type="component" value="Unassembled WGS sequence"/>
</dbReference>
<evidence type="ECO:0000313" key="2">
    <source>
        <dbReference type="Proteomes" id="UP000886501"/>
    </source>
</evidence>
<comment type="caution">
    <text evidence="1">The sequence shown here is derived from an EMBL/GenBank/DDBJ whole genome shotgun (WGS) entry which is preliminary data.</text>
</comment>
<accession>A0ACB6ZHL0</accession>
<sequence length="359" mass="41154">MSDAREHVDGHQIDYSTLLQYRFPPPPENRIYRYWDNVKKFSHAAVLHIAVFCFAVYCAFPYFDYLKMRAKGRLSRWFYVPEWEVFREDKDGHELGSIEQMYEPVEEHRRAAFNALMERKYGAGAQIGSQPPTLFGTPRESFTEQMDSTQEGAAGVLTLPPDTDQETLVLLQKVAELMHKAKATKNVEVPNEPCALSSTQTQQADPSRIDVSSFSQYSIHPDSPEHSDHNSVLDTTPSKTKELPSPSLQPSRKTRPFRTSAHSHGETIWMTTTSYEDLPNPPEPVPEDEPGVLYIHRNLTDNMLQVWLLRDEKQWAAIQLGVKTQHPTFKDRYLAVRLDGTPSWITLASWYTAKKRVNS</sequence>
<name>A0ACB6ZHL0_THEGA</name>
<evidence type="ECO:0000313" key="1">
    <source>
        <dbReference type="EMBL" id="KAF9648631.1"/>
    </source>
</evidence>
<reference evidence="1" key="1">
    <citation type="submission" date="2019-10" db="EMBL/GenBank/DDBJ databases">
        <authorList>
            <consortium name="DOE Joint Genome Institute"/>
            <person name="Kuo A."/>
            <person name="Miyauchi S."/>
            <person name="Kiss E."/>
            <person name="Drula E."/>
            <person name="Kohler A."/>
            <person name="Sanchez-Garcia M."/>
            <person name="Andreopoulos B."/>
            <person name="Barry K.W."/>
            <person name="Bonito G."/>
            <person name="Buee M."/>
            <person name="Carver A."/>
            <person name="Chen C."/>
            <person name="Cichocki N."/>
            <person name="Clum A."/>
            <person name="Culley D."/>
            <person name="Crous P.W."/>
            <person name="Fauchery L."/>
            <person name="Girlanda M."/>
            <person name="Hayes R."/>
            <person name="Keri Z."/>
            <person name="Labutti K."/>
            <person name="Lipzen A."/>
            <person name="Lombard V."/>
            <person name="Magnuson J."/>
            <person name="Maillard F."/>
            <person name="Morin E."/>
            <person name="Murat C."/>
            <person name="Nolan M."/>
            <person name="Ohm R."/>
            <person name="Pangilinan J."/>
            <person name="Pereira M."/>
            <person name="Perotto S."/>
            <person name="Peter M."/>
            <person name="Riley R."/>
            <person name="Sitrit Y."/>
            <person name="Stielow B."/>
            <person name="Szollosi G."/>
            <person name="Zifcakova L."/>
            <person name="Stursova M."/>
            <person name="Spatafora J.W."/>
            <person name="Tedersoo L."/>
            <person name="Vaario L.-M."/>
            <person name="Yamada A."/>
            <person name="Yan M."/>
            <person name="Wang P."/>
            <person name="Xu J."/>
            <person name="Bruns T."/>
            <person name="Baldrian P."/>
            <person name="Vilgalys R."/>
            <person name="Henrissat B."/>
            <person name="Grigoriev I.V."/>
            <person name="Hibbett D."/>
            <person name="Nagy L.G."/>
            <person name="Martin F.M."/>
        </authorList>
    </citation>
    <scope>NUCLEOTIDE SEQUENCE</scope>
    <source>
        <strain evidence="1">P2</strain>
    </source>
</reference>
<proteinExistence type="predicted"/>
<dbReference type="EMBL" id="MU118010">
    <property type="protein sequence ID" value="KAF9648631.1"/>
    <property type="molecule type" value="Genomic_DNA"/>
</dbReference>
<protein>
    <submittedName>
        <fullName evidence="1">Uncharacterized protein</fullName>
    </submittedName>
</protein>
<gene>
    <name evidence="1" type="ORF">BDM02DRAFT_2194320</name>
</gene>
<organism evidence="1 2">
    <name type="scientific">Thelephora ganbajun</name>
    <name type="common">Ganba fungus</name>
    <dbReference type="NCBI Taxonomy" id="370292"/>
    <lineage>
        <taxon>Eukaryota</taxon>
        <taxon>Fungi</taxon>
        <taxon>Dikarya</taxon>
        <taxon>Basidiomycota</taxon>
        <taxon>Agaricomycotina</taxon>
        <taxon>Agaricomycetes</taxon>
        <taxon>Thelephorales</taxon>
        <taxon>Thelephoraceae</taxon>
        <taxon>Thelephora</taxon>
    </lineage>
</organism>
<reference evidence="1" key="2">
    <citation type="journal article" date="2020" name="Nat. Commun.">
        <title>Large-scale genome sequencing of mycorrhizal fungi provides insights into the early evolution of symbiotic traits.</title>
        <authorList>
            <person name="Miyauchi S."/>
            <person name="Kiss E."/>
            <person name="Kuo A."/>
            <person name="Drula E."/>
            <person name="Kohler A."/>
            <person name="Sanchez-Garcia M."/>
            <person name="Morin E."/>
            <person name="Andreopoulos B."/>
            <person name="Barry K.W."/>
            <person name="Bonito G."/>
            <person name="Buee M."/>
            <person name="Carver A."/>
            <person name="Chen C."/>
            <person name="Cichocki N."/>
            <person name="Clum A."/>
            <person name="Culley D."/>
            <person name="Crous P.W."/>
            <person name="Fauchery L."/>
            <person name="Girlanda M."/>
            <person name="Hayes R.D."/>
            <person name="Keri Z."/>
            <person name="LaButti K."/>
            <person name="Lipzen A."/>
            <person name="Lombard V."/>
            <person name="Magnuson J."/>
            <person name="Maillard F."/>
            <person name="Murat C."/>
            <person name="Nolan M."/>
            <person name="Ohm R.A."/>
            <person name="Pangilinan J."/>
            <person name="Pereira M.F."/>
            <person name="Perotto S."/>
            <person name="Peter M."/>
            <person name="Pfister S."/>
            <person name="Riley R."/>
            <person name="Sitrit Y."/>
            <person name="Stielow J.B."/>
            <person name="Szollosi G."/>
            <person name="Zifcakova L."/>
            <person name="Stursova M."/>
            <person name="Spatafora J.W."/>
            <person name="Tedersoo L."/>
            <person name="Vaario L.M."/>
            <person name="Yamada A."/>
            <person name="Yan M."/>
            <person name="Wang P."/>
            <person name="Xu J."/>
            <person name="Bruns T."/>
            <person name="Baldrian P."/>
            <person name="Vilgalys R."/>
            <person name="Dunand C."/>
            <person name="Henrissat B."/>
            <person name="Grigoriev I.V."/>
            <person name="Hibbett D."/>
            <person name="Nagy L.G."/>
            <person name="Martin F.M."/>
        </authorList>
    </citation>
    <scope>NUCLEOTIDE SEQUENCE</scope>
    <source>
        <strain evidence="1">P2</strain>
    </source>
</reference>
<keyword evidence="2" id="KW-1185">Reference proteome</keyword>